<dbReference type="InterPro" id="IPR011037">
    <property type="entry name" value="Pyrv_Knase-like_insert_dom_sf"/>
</dbReference>
<dbReference type="PROSITE" id="PS51340">
    <property type="entry name" value="MOSC"/>
    <property type="match status" value="1"/>
</dbReference>
<dbReference type="Proteomes" id="UP000319212">
    <property type="component" value="Unassembled WGS sequence"/>
</dbReference>
<feature type="domain" description="MOSC" evidence="1">
    <location>
        <begin position="3"/>
        <end position="169"/>
    </location>
</feature>
<comment type="caution">
    <text evidence="2">The sequence shown here is derived from an EMBL/GenBank/DDBJ whole genome shotgun (WGS) entry which is preliminary data.</text>
</comment>
<gene>
    <name evidence="2" type="ORF">EAH82_03355</name>
</gene>
<evidence type="ECO:0000313" key="3">
    <source>
        <dbReference type="Proteomes" id="UP000319212"/>
    </source>
</evidence>
<dbReference type="AlphaFoldDB" id="A0A502E0S9"/>
<dbReference type="InterPro" id="IPR005302">
    <property type="entry name" value="MoCF_Sase_C"/>
</dbReference>
<dbReference type="GO" id="GO:0003824">
    <property type="term" value="F:catalytic activity"/>
    <property type="evidence" value="ECO:0007669"/>
    <property type="project" value="InterPro"/>
</dbReference>
<accession>A0A502E0S9</accession>
<sequence length="181" mass="19163">MQAPVVSAVHASGLHSFSKFTEPVIRLIAGLGVEGDAHAGATIKHRSRVARDPRAPNLRQVHLIHAELFDELMADGFAVWPGDLGENLTTRGLNLLGLPTGTRLHLGDMAVIELTGLRNPCSQLDRFQAGLMAATLARDAQGGLVRKAGVMAVVHQGGEVRAGDGIRVVLPAGEPQRLEPV</sequence>
<proteinExistence type="predicted"/>
<organism evidence="2 3">
    <name type="scientific">Variovorax guangxiensis</name>
    <dbReference type="NCBI Taxonomy" id="1775474"/>
    <lineage>
        <taxon>Bacteria</taxon>
        <taxon>Pseudomonadati</taxon>
        <taxon>Pseudomonadota</taxon>
        <taxon>Betaproteobacteria</taxon>
        <taxon>Burkholderiales</taxon>
        <taxon>Comamonadaceae</taxon>
        <taxon>Variovorax</taxon>
    </lineage>
</organism>
<dbReference type="InterPro" id="IPR052716">
    <property type="entry name" value="MOSC_domain"/>
</dbReference>
<dbReference type="GO" id="GO:0030151">
    <property type="term" value="F:molybdenum ion binding"/>
    <property type="evidence" value="ECO:0007669"/>
    <property type="project" value="InterPro"/>
</dbReference>
<dbReference type="SUPFAM" id="SSF50800">
    <property type="entry name" value="PK beta-barrel domain-like"/>
    <property type="match status" value="1"/>
</dbReference>
<dbReference type="RefSeq" id="WP_140838569.1">
    <property type="nucleotide sequence ID" value="NZ_RCZI01000001.1"/>
</dbReference>
<evidence type="ECO:0000313" key="2">
    <source>
        <dbReference type="EMBL" id="TPG30529.1"/>
    </source>
</evidence>
<evidence type="ECO:0000259" key="1">
    <source>
        <dbReference type="PROSITE" id="PS51340"/>
    </source>
</evidence>
<dbReference type="GO" id="GO:0030170">
    <property type="term" value="F:pyridoxal phosphate binding"/>
    <property type="evidence" value="ECO:0007669"/>
    <property type="project" value="InterPro"/>
</dbReference>
<reference evidence="2 3" key="1">
    <citation type="journal article" date="2019" name="Environ. Microbiol.">
        <title>Species interactions and distinct microbial communities in high Arctic permafrost affected cryosols are associated with the CH4 and CO2 gas fluxes.</title>
        <authorList>
            <person name="Altshuler I."/>
            <person name="Hamel J."/>
            <person name="Turney S."/>
            <person name="Magnuson E."/>
            <person name="Levesque R."/>
            <person name="Greer C."/>
            <person name="Whyte L.G."/>
        </authorList>
    </citation>
    <scope>NUCLEOTIDE SEQUENCE [LARGE SCALE GENOMIC DNA]</scope>
    <source>
        <strain evidence="2 3">S06.C</strain>
    </source>
</reference>
<dbReference type="PANTHER" id="PTHR36930:SF1">
    <property type="entry name" value="MOSC DOMAIN-CONTAINING PROTEIN"/>
    <property type="match status" value="1"/>
</dbReference>
<protein>
    <submittedName>
        <fullName evidence="2">MOSC domain-containing protein</fullName>
    </submittedName>
</protein>
<dbReference type="OrthoDB" id="1550913at2"/>
<dbReference type="PANTHER" id="PTHR36930">
    <property type="entry name" value="METAL-SULFUR CLUSTER BIOSYNTHESIS PROTEINS YUAD-RELATED"/>
    <property type="match status" value="1"/>
</dbReference>
<dbReference type="Pfam" id="PF03473">
    <property type="entry name" value="MOSC"/>
    <property type="match status" value="1"/>
</dbReference>
<dbReference type="EMBL" id="RCZI01000001">
    <property type="protein sequence ID" value="TPG30529.1"/>
    <property type="molecule type" value="Genomic_DNA"/>
</dbReference>
<name>A0A502E0S9_9BURK</name>
<dbReference type="Gene3D" id="2.40.33.20">
    <property type="entry name" value="PK beta-barrel domain-like"/>
    <property type="match status" value="1"/>
</dbReference>